<feature type="transmembrane region" description="Helical" evidence="1">
    <location>
        <begin position="15"/>
        <end position="35"/>
    </location>
</feature>
<feature type="transmembrane region" description="Helical" evidence="1">
    <location>
        <begin position="42"/>
        <end position="62"/>
    </location>
</feature>
<comment type="caution">
    <text evidence="2">The sequence shown here is derived from an EMBL/GenBank/DDBJ whole genome shotgun (WGS) entry which is preliminary data.</text>
</comment>
<name>A0ABX2TQJ4_CLOLD</name>
<reference evidence="2 3" key="1">
    <citation type="journal article" date="2016" name="Biotechnol. Bioeng.">
        <title>Traits of selected Clostridium strains for syngas fermentation to ethanol.</title>
        <authorList>
            <person name="Martin M.E."/>
            <person name="Richter H."/>
            <person name="Saha S."/>
            <person name="Angenent L.T."/>
        </authorList>
    </citation>
    <scope>NUCLEOTIDE SEQUENCE [LARGE SCALE GENOMIC DNA]</scope>
    <source>
        <strain evidence="2 3">PETC</strain>
    </source>
</reference>
<keyword evidence="1" id="KW-0812">Transmembrane</keyword>
<keyword evidence="3" id="KW-1185">Reference proteome</keyword>
<sequence length="113" mass="12461">MTFTSVFDSAIVNDYYMLVCRLIVMGVVLGLEVVLENIQDTAIGIMGVVNEIALFFCVYAVTGMKSIMEFTSSLSVWPILGVICLVAGVFAVIGFIKSEKSFDEKYKVQIKEV</sequence>
<evidence type="ECO:0000313" key="2">
    <source>
        <dbReference type="EMBL" id="OAA85067.1"/>
    </source>
</evidence>
<proteinExistence type="predicted"/>
<evidence type="ECO:0000313" key="3">
    <source>
        <dbReference type="Proteomes" id="UP000077020"/>
    </source>
</evidence>
<keyword evidence="1" id="KW-0472">Membrane</keyword>
<gene>
    <name evidence="2" type="ORF">WX45_00826</name>
</gene>
<evidence type="ECO:0000256" key="1">
    <source>
        <dbReference type="SAM" id="Phobius"/>
    </source>
</evidence>
<dbReference type="EMBL" id="LITS01000021">
    <property type="protein sequence ID" value="OAA85067.1"/>
    <property type="molecule type" value="Genomic_DNA"/>
</dbReference>
<feature type="transmembrane region" description="Helical" evidence="1">
    <location>
        <begin position="74"/>
        <end position="96"/>
    </location>
</feature>
<accession>A0ABX2TQJ4</accession>
<keyword evidence="1" id="KW-1133">Transmembrane helix</keyword>
<dbReference type="Proteomes" id="UP000077020">
    <property type="component" value="Unassembled WGS sequence"/>
</dbReference>
<organism evidence="2 3">
    <name type="scientific">Clostridium ljungdahlii (strain ATCC 55383 / DSM 13528 / PETC)</name>
    <dbReference type="NCBI Taxonomy" id="748727"/>
    <lineage>
        <taxon>Bacteria</taxon>
        <taxon>Bacillati</taxon>
        <taxon>Bacillota</taxon>
        <taxon>Clostridia</taxon>
        <taxon>Eubacteriales</taxon>
        <taxon>Clostridiaceae</taxon>
        <taxon>Clostridium</taxon>
    </lineage>
</organism>
<protein>
    <submittedName>
        <fullName evidence="2">Uncharacterized protein</fullName>
    </submittedName>
</protein>